<dbReference type="KEGG" id="hta:BVU17_02045"/>
<keyword evidence="2" id="KW-1185">Reference proteome</keyword>
<dbReference type="GO" id="GO:0016787">
    <property type="term" value="F:hydrolase activity"/>
    <property type="evidence" value="ECO:0007669"/>
    <property type="project" value="UniProtKB-KW"/>
</dbReference>
<dbReference type="EMBL" id="CP019154">
    <property type="protein sequence ID" value="AUG46359.1"/>
    <property type="molecule type" value="Genomic_DNA"/>
</dbReference>
<evidence type="ECO:0000313" key="1">
    <source>
        <dbReference type="EMBL" id="AUG46359.1"/>
    </source>
</evidence>
<dbReference type="SUPFAM" id="SSF52402">
    <property type="entry name" value="Adenine nucleotide alpha hydrolases-like"/>
    <property type="match status" value="1"/>
</dbReference>
<name>A0A2H4ZV57_9EURY</name>
<sequence length="205" mass="21978">MRCALLYSGGKDSTLAALLLDPFYDVTLVSGSFGICDTDPARESASAAGFDHVTVELDLDVAHDAAERIHDDGYPRNGIQQVHEHAVETVASGDWLTDADGIDTVAAVADGTRRDDRVPTVDRPLAQSVEDRFDVDYLAPLAGIGRGAIDAMAADKLIVESGPSAEVPKADYEVELRALLRERYGEGAVADVFPEHTQSRVKGLR</sequence>
<gene>
    <name evidence="1" type="ORF">BVU17_02045</name>
</gene>
<protein>
    <submittedName>
        <fullName evidence="1">Alpha hydrolase</fullName>
    </submittedName>
</protein>
<dbReference type="InterPro" id="IPR014729">
    <property type="entry name" value="Rossmann-like_a/b/a_fold"/>
</dbReference>
<evidence type="ECO:0000313" key="2">
    <source>
        <dbReference type="Proteomes" id="UP000242917"/>
    </source>
</evidence>
<keyword evidence="1" id="KW-0378">Hydrolase</keyword>
<dbReference type="AlphaFoldDB" id="A0A2H4ZV57"/>
<dbReference type="Gene3D" id="3.40.50.620">
    <property type="entry name" value="HUPs"/>
    <property type="match status" value="1"/>
</dbReference>
<proteinExistence type="predicted"/>
<dbReference type="Pfam" id="PF24167">
    <property type="entry name" value="DUF7411"/>
    <property type="match status" value="1"/>
</dbReference>
<dbReference type="Proteomes" id="UP000242917">
    <property type="component" value="Chromosome I"/>
</dbReference>
<reference evidence="1 2" key="1">
    <citation type="submission" date="2017-01" db="EMBL/GenBank/DDBJ databases">
        <title>A Red Light-Sensitive Sensory Rhodopsin I From Haloarcula taiwanensis, A New Haloarchaeon Isolated From Taiwan.</title>
        <authorList>
            <person name="Yang C.-S."/>
            <person name="Han Y.-A."/>
            <person name="Chen P.-C."/>
            <person name="Ng W.V."/>
            <person name="Chen T.-W."/>
        </authorList>
    </citation>
    <scope>NUCLEOTIDE SEQUENCE [LARGE SCALE GENOMIC DNA]</scope>
    <source>
        <strain evidence="1 2">Taiwanensis</strain>
    </source>
</reference>
<accession>A0A2H4ZV57</accession>
<dbReference type="InterPro" id="IPR055834">
    <property type="entry name" value="DUF7411"/>
</dbReference>
<dbReference type="OrthoDB" id="108920at2157"/>
<dbReference type="NCBIfam" id="NF011155">
    <property type="entry name" value="PRK14561.1"/>
    <property type="match status" value="1"/>
</dbReference>
<organism evidence="1 2">
    <name type="scientific">Haloarcula taiwanensis</name>
    <dbReference type="NCBI Taxonomy" id="1932004"/>
    <lineage>
        <taxon>Archaea</taxon>
        <taxon>Methanobacteriati</taxon>
        <taxon>Methanobacteriota</taxon>
        <taxon>Stenosarchaea group</taxon>
        <taxon>Halobacteria</taxon>
        <taxon>Halobacteriales</taxon>
        <taxon>Haloarculaceae</taxon>
        <taxon>Haloarcula</taxon>
    </lineage>
</organism>